<dbReference type="OrthoDB" id="5298046at2"/>
<protein>
    <recommendedName>
        <fullName evidence="4">Anti-sigma-K factor rskA</fullName>
    </recommendedName>
</protein>
<dbReference type="RefSeq" id="WP_062663218.1">
    <property type="nucleotide sequence ID" value="NZ_FIZX01000002.1"/>
</dbReference>
<dbReference type="AlphaFoldDB" id="A0A128F308"/>
<keyword evidence="1" id="KW-0472">Membrane</keyword>
<keyword evidence="3" id="KW-1185">Reference proteome</keyword>
<keyword evidence="1" id="KW-1133">Transmembrane helix</keyword>
<name>A0A128F308_9GAMM</name>
<evidence type="ECO:0000313" key="2">
    <source>
        <dbReference type="EMBL" id="CZF80626.1"/>
    </source>
</evidence>
<gene>
    <name evidence="2" type="ORF">GCE9029_02107</name>
</gene>
<reference evidence="3" key="1">
    <citation type="submission" date="2016-02" db="EMBL/GenBank/DDBJ databases">
        <authorList>
            <person name="Rodrigo-Torres Lidia"/>
            <person name="Arahal R.David."/>
        </authorList>
    </citation>
    <scope>NUCLEOTIDE SEQUENCE [LARGE SCALE GENOMIC DNA]</scope>
    <source>
        <strain evidence="3">CECT 9029</strain>
    </source>
</reference>
<keyword evidence="1" id="KW-0812">Transmembrane</keyword>
<dbReference type="Proteomes" id="UP000071641">
    <property type="component" value="Unassembled WGS sequence"/>
</dbReference>
<accession>A0A128F308</accession>
<evidence type="ECO:0008006" key="4">
    <source>
        <dbReference type="Google" id="ProtNLM"/>
    </source>
</evidence>
<organism evidence="2 3">
    <name type="scientific">Grimontia celer</name>
    <dbReference type="NCBI Taxonomy" id="1796497"/>
    <lineage>
        <taxon>Bacteria</taxon>
        <taxon>Pseudomonadati</taxon>
        <taxon>Pseudomonadota</taxon>
        <taxon>Gammaproteobacteria</taxon>
        <taxon>Vibrionales</taxon>
        <taxon>Vibrionaceae</taxon>
        <taxon>Grimontia</taxon>
    </lineage>
</organism>
<evidence type="ECO:0000313" key="3">
    <source>
        <dbReference type="Proteomes" id="UP000071641"/>
    </source>
</evidence>
<evidence type="ECO:0000256" key="1">
    <source>
        <dbReference type="SAM" id="Phobius"/>
    </source>
</evidence>
<feature type="transmembrane region" description="Helical" evidence="1">
    <location>
        <begin position="105"/>
        <end position="127"/>
    </location>
</feature>
<proteinExistence type="predicted"/>
<dbReference type="STRING" id="1796497.GCE9029_02107"/>
<sequence>MPKLTVAKRYQSAELRDKLAAEYVLGTLTPRVQRRLEYLMNQDPSWWEHIEHWQQHFAGITPSIDANLDWEFTKPPERVWRNITNAIYPQRENARTRSKTPWWKAITTPMSLALSLVIGVLISPSIMPPEAPKKGPIIVQPANYFALMSSEQEHNLFAIVAYRGLGDAKSTLRLQRNLRESELPPETATVWMRDKESGEVTRIDTLRNINDTRFLSPEEWQQLKNSSELIVTIGETPDSQVLYEGRCVELSNWNAI</sequence>
<dbReference type="EMBL" id="FIZX01000002">
    <property type="protein sequence ID" value="CZF80626.1"/>
    <property type="molecule type" value="Genomic_DNA"/>
</dbReference>